<dbReference type="EMBL" id="KU659594">
    <property type="protein sequence ID" value="ANW12297.1"/>
    <property type="molecule type" value="Genomic_DNA"/>
</dbReference>
<dbReference type="SUPFAM" id="SSF57850">
    <property type="entry name" value="RING/U-box"/>
    <property type="match status" value="1"/>
</dbReference>
<organism evidence="1">
    <name type="scientific">Malacosoma sp. alphabaculovirus</name>
    <dbReference type="NCBI Taxonomy" id="1881632"/>
    <lineage>
        <taxon>Viruses</taxon>
        <taxon>Viruses incertae sedis</taxon>
        <taxon>Naldaviricetes</taxon>
        <taxon>Lefavirales</taxon>
        <taxon>Baculoviridae</taxon>
        <taxon>Alphabaculovirus</taxon>
    </lineage>
</organism>
<reference evidence="1" key="1">
    <citation type="submission" date="2016-01" db="EMBL/GenBank/DDBJ databases">
        <authorList>
            <person name="Oliw E.H."/>
        </authorList>
    </citation>
    <scope>NUCLEOTIDE SEQUENCE</scope>
    <source>
        <strain evidence="1">164</strain>
    </source>
</reference>
<dbReference type="Pfam" id="PF05883">
    <property type="entry name" value="Baculo_RING"/>
    <property type="match status" value="1"/>
</dbReference>
<dbReference type="Gene3D" id="3.30.40.10">
    <property type="entry name" value="Zinc/RING finger domain, C3HC4 (zinc finger)"/>
    <property type="match status" value="1"/>
</dbReference>
<accession>A0A1B1V5L6</accession>
<dbReference type="InterPro" id="IPR008573">
    <property type="entry name" value="Baculovirus_U-box/Ring-like"/>
</dbReference>
<sequence>MLITLHLEDKTHYLYKKFKTMWNDCVVECQICFDRIENDGVIAVTDYRTLNIEKMFHAACIQRWRNENARDPFNRNVKFWFNFPPKCLDECAALLERVKGFIGDEAADRCYAAEYSRVQSEEEIDIDVDFESLLCYET</sequence>
<protein>
    <submittedName>
        <fullName evidence="1">Ac53</fullName>
    </submittedName>
</protein>
<evidence type="ECO:0000313" key="1">
    <source>
        <dbReference type="EMBL" id="ANW12297.1"/>
    </source>
</evidence>
<proteinExistence type="predicted"/>
<dbReference type="InterPro" id="IPR013083">
    <property type="entry name" value="Znf_RING/FYVE/PHD"/>
</dbReference>
<gene>
    <name evidence="1" type="primary">masp2.14</name>
</gene>
<name>A0A1B1V5L6_9ABAC</name>